<name>R7V485_CAPTE</name>
<dbReference type="Proteomes" id="UP000014760">
    <property type="component" value="Unassembled WGS sequence"/>
</dbReference>
<dbReference type="SUPFAM" id="SSF53300">
    <property type="entry name" value="vWA-like"/>
    <property type="match status" value="1"/>
</dbReference>
<dbReference type="InterPro" id="IPR001881">
    <property type="entry name" value="EGF-like_Ca-bd_dom"/>
</dbReference>
<evidence type="ECO:0000256" key="3">
    <source>
        <dbReference type="ARBA" id="ARBA00023157"/>
    </source>
</evidence>
<dbReference type="Gene3D" id="3.40.50.410">
    <property type="entry name" value="von Willebrand factor, type A domain"/>
    <property type="match status" value="1"/>
</dbReference>
<dbReference type="STRING" id="283909.R7V485"/>
<dbReference type="InterPro" id="IPR018097">
    <property type="entry name" value="EGF_Ca-bd_CS"/>
</dbReference>
<dbReference type="SMART" id="SM00181">
    <property type="entry name" value="EGF"/>
    <property type="match status" value="1"/>
</dbReference>
<reference evidence="8 10" key="2">
    <citation type="journal article" date="2013" name="Nature">
        <title>Insights into bilaterian evolution from three spiralian genomes.</title>
        <authorList>
            <person name="Simakov O."/>
            <person name="Marletaz F."/>
            <person name="Cho S.J."/>
            <person name="Edsinger-Gonzales E."/>
            <person name="Havlak P."/>
            <person name="Hellsten U."/>
            <person name="Kuo D.H."/>
            <person name="Larsson T."/>
            <person name="Lv J."/>
            <person name="Arendt D."/>
            <person name="Savage R."/>
            <person name="Osoegawa K."/>
            <person name="de Jong P."/>
            <person name="Grimwood J."/>
            <person name="Chapman J.A."/>
            <person name="Shapiro H."/>
            <person name="Aerts A."/>
            <person name="Otillar R.P."/>
            <person name="Terry A.Y."/>
            <person name="Boore J.L."/>
            <person name="Grigoriev I.V."/>
            <person name="Lindberg D.R."/>
            <person name="Seaver E.C."/>
            <person name="Weisblat D.A."/>
            <person name="Putnam N.H."/>
            <person name="Rokhsar D.S."/>
        </authorList>
    </citation>
    <scope>NUCLEOTIDE SEQUENCE</scope>
    <source>
        <strain evidence="8 10">I ESC-2004</strain>
    </source>
</reference>
<evidence type="ECO:0000313" key="8">
    <source>
        <dbReference type="EMBL" id="ELU11156.1"/>
    </source>
</evidence>
<feature type="domain" description="VWFA" evidence="7">
    <location>
        <begin position="6"/>
        <end position="156"/>
    </location>
</feature>
<feature type="domain" description="EGF-like" evidence="6">
    <location>
        <begin position="206"/>
        <end position="246"/>
    </location>
</feature>
<evidence type="ECO:0000313" key="9">
    <source>
        <dbReference type="EnsemblMetazoa" id="CapteP224257"/>
    </source>
</evidence>
<keyword evidence="1 4" id="KW-0245">EGF-like domain</keyword>
<gene>
    <name evidence="8" type="ORF">CAPTEDRAFT_224257</name>
</gene>
<dbReference type="OrthoDB" id="155976at2759"/>
<keyword evidence="5" id="KW-1133">Transmembrane helix</keyword>
<dbReference type="FunFam" id="2.10.25.10:FF:000240">
    <property type="entry name" value="Vitamin K-dependent protein S"/>
    <property type="match status" value="1"/>
</dbReference>
<accession>R7V485</accession>
<dbReference type="PROSITE" id="PS00010">
    <property type="entry name" value="ASX_HYDROXYL"/>
    <property type="match status" value="1"/>
</dbReference>
<dbReference type="PROSITE" id="PS50234">
    <property type="entry name" value="VWFA"/>
    <property type="match status" value="1"/>
</dbReference>
<dbReference type="AlphaFoldDB" id="R7V485"/>
<comment type="caution">
    <text evidence="4">Lacks conserved residue(s) required for the propagation of feature annotation.</text>
</comment>
<evidence type="ECO:0000259" key="6">
    <source>
        <dbReference type="PROSITE" id="PS50026"/>
    </source>
</evidence>
<dbReference type="Pfam" id="PF14670">
    <property type="entry name" value="FXa_inhibition"/>
    <property type="match status" value="1"/>
</dbReference>
<evidence type="ECO:0000313" key="10">
    <source>
        <dbReference type="Proteomes" id="UP000014760"/>
    </source>
</evidence>
<keyword evidence="5" id="KW-0472">Membrane</keyword>
<dbReference type="SMART" id="SM00179">
    <property type="entry name" value="EGF_CA"/>
    <property type="match status" value="1"/>
</dbReference>
<dbReference type="PROSITE" id="PS01187">
    <property type="entry name" value="EGF_CA"/>
    <property type="match status" value="1"/>
</dbReference>
<sequence length="360" mass="38962">MAPSLQVLSFINAVVSKLSMGVDTDNVAVIKFAQSAEVEIPLQRFSRSNSVARAVEALATVDEEARLANGIRILREQVFTGEDRTSAPNVAVIISHSNADYESSIDQAEQVKQEGTHLIAIGIDGANEALTQNIASYEQAHFTSNYEQLQYLVSGVVRDIAKHRKEDCSIPQAGVVHCHNTGYGGRQCFCYTKDHVRPMNGSTCENANECIEDNGGCQHMCIDTDGSFTCACHEGFALAADMHTCEVIAIEKLGERADGFLSRKLSESFSLVSFIMCIINIILIVVVVVTCKRRNTNGHLNSNLRQSAGMYTGGEAGIEAAKGATNKFDSISSKLSMVSSVSSHNNDTDVLHEYTNGALE</sequence>
<evidence type="ECO:0000259" key="7">
    <source>
        <dbReference type="PROSITE" id="PS50234"/>
    </source>
</evidence>
<dbReference type="PANTHER" id="PTHR24020">
    <property type="entry name" value="COLLAGEN ALPHA"/>
    <property type="match status" value="1"/>
</dbReference>
<dbReference type="OMA" id="REDACMC"/>
<proteinExistence type="predicted"/>
<reference evidence="9" key="3">
    <citation type="submission" date="2015-06" db="UniProtKB">
        <authorList>
            <consortium name="EnsemblMetazoa"/>
        </authorList>
    </citation>
    <scope>IDENTIFICATION</scope>
</reference>
<dbReference type="SUPFAM" id="SSF57196">
    <property type="entry name" value="EGF/Laminin"/>
    <property type="match status" value="1"/>
</dbReference>
<organism evidence="8">
    <name type="scientific">Capitella teleta</name>
    <name type="common">Polychaete worm</name>
    <dbReference type="NCBI Taxonomy" id="283909"/>
    <lineage>
        <taxon>Eukaryota</taxon>
        <taxon>Metazoa</taxon>
        <taxon>Spiralia</taxon>
        <taxon>Lophotrochozoa</taxon>
        <taxon>Annelida</taxon>
        <taxon>Polychaeta</taxon>
        <taxon>Sedentaria</taxon>
        <taxon>Scolecida</taxon>
        <taxon>Capitellidae</taxon>
        <taxon>Capitella</taxon>
    </lineage>
</organism>
<feature type="transmembrane region" description="Helical" evidence="5">
    <location>
        <begin position="271"/>
        <end position="291"/>
    </location>
</feature>
<dbReference type="GO" id="GO:0005509">
    <property type="term" value="F:calcium ion binding"/>
    <property type="evidence" value="ECO:0007669"/>
    <property type="project" value="InterPro"/>
</dbReference>
<dbReference type="EMBL" id="KB296906">
    <property type="protein sequence ID" value="ELU11156.1"/>
    <property type="molecule type" value="Genomic_DNA"/>
</dbReference>
<dbReference type="Pfam" id="PF00092">
    <property type="entry name" value="VWA"/>
    <property type="match status" value="1"/>
</dbReference>
<evidence type="ECO:0000256" key="1">
    <source>
        <dbReference type="ARBA" id="ARBA00022536"/>
    </source>
</evidence>
<dbReference type="Gene3D" id="2.10.25.10">
    <property type="entry name" value="Laminin"/>
    <property type="match status" value="1"/>
</dbReference>
<evidence type="ECO:0000256" key="2">
    <source>
        <dbReference type="ARBA" id="ARBA00022737"/>
    </source>
</evidence>
<reference evidence="10" key="1">
    <citation type="submission" date="2012-12" db="EMBL/GenBank/DDBJ databases">
        <authorList>
            <person name="Hellsten U."/>
            <person name="Grimwood J."/>
            <person name="Chapman J.A."/>
            <person name="Shapiro H."/>
            <person name="Aerts A."/>
            <person name="Otillar R.P."/>
            <person name="Terry A.Y."/>
            <person name="Boore J.L."/>
            <person name="Simakov O."/>
            <person name="Marletaz F."/>
            <person name="Cho S.-J."/>
            <person name="Edsinger-Gonzales E."/>
            <person name="Havlak P."/>
            <person name="Kuo D.-H."/>
            <person name="Larsson T."/>
            <person name="Lv J."/>
            <person name="Arendt D."/>
            <person name="Savage R."/>
            <person name="Osoegawa K."/>
            <person name="de Jong P."/>
            <person name="Lindberg D.R."/>
            <person name="Seaver E.C."/>
            <person name="Weisblat D.A."/>
            <person name="Putnam N.H."/>
            <person name="Grigoriev I.V."/>
            <person name="Rokhsar D.S."/>
        </authorList>
    </citation>
    <scope>NUCLEOTIDE SEQUENCE</scope>
    <source>
        <strain evidence="10">I ESC-2004</strain>
    </source>
</reference>
<dbReference type="PROSITE" id="PS01186">
    <property type="entry name" value="EGF_2"/>
    <property type="match status" value="1"/>
</dbReference>
<dbReference type="InterPro" id="IPR000742">
    <property type="entry name" value="EGF"/>
</dbReference>
<dbReference type="PANTHER" id="PTHR24020:SF20">
    <property type="entry name" value="PH DOMAIN-CONTAINING PROTEIN"/>
    <property type="match status" value="1"/>
</dbReference>
<dbReference type="PROSITE" id="PS50026">
    <property type="entry name" value="EGF_3"/>
    <property type="match status" value="1"/>
</dbReference>
<evidence type="ECO:0000256" key="4">
    <source>
        <dbReference type="PROSITE-ProRule" id="PRU00076"/>
    </source>
</evidence>
<keyword evidence="2" id="KW-0677">Repeat</keyword>
<dbReference type="InterPro" id="IPR002035">
    <property type="entry name" value="VWF_A"/>
</dbReference>
<dbReference type="EMBL" id="AMQN01005824">
    <property type="status" value="NOT_ANNOTATED_CDS"/>
    <property type="molecule type" value="Genomic_DNA"/>
</dbReference>
<evidence type="ECO:0000256" key="5">
    <source>
        <dbReference type="SAM" id="Phobius"/>
    </source>
</evidence>
<keyword evidence="3" id="KW-1015">Disulfide bond</keyword>
<dbReference type="InterPro" id="IPR000152">
    <property type="entry name" value="EGF-type_Asp/Asn_hydroxyl_site"/>
</dbReference>
<keyword evidence="5" id="KW-0812">Transmembrane</keyword>
<protein>
    <recommendedName>
        <fullName evidence="11">VWFA domain-containing protein</fullName>
    </recommendedName>
</protein>
<dbReference type="HOGENOM" id="CLU_769961_0_0_1"/>
<dbReference type="InterPro" id="IPR050525">
    <property type="entry name" value="ECM_Assembly_Org"/>
</dbReference>
<dbReference type="InterPro" id="IPR036465">
    <property type="entry name" value="vWFA_dom_sf"/>
</dbReference>
<dbReference type="EnsemblMetazoa" id="CapteT224257">
    <property type="protein sequence ID" value="CapteP224257"/>
    <property type="gene ID" value="CapteG224257"/>
</dbReference>
<keyword evidence="10" id="KW-1185">Reference proteome</keyword>
<evidence type="ECO:0008006" key="11">
    <source>
        <dbReference type="Google" id="ProtNLM"/>
    </source>
</evidence>